<keyword evidence="4" id="KW-0378">Hydrolase</keyword>
<dbReference type="Proteomes" id="UP000184076">
    <property type="component" value="Unassembled WGS sequence"/>
</dbReference>
<evidence type="ECO:0000256" key="6">
    <source>
        <dbReference type="ARBA" id="ARBA00023295"/>
    </source>
</evidence>
<proteinExistence type="inferred from homology"/>
<reference evidence="10" key="1">
    <citation type="submission" date="2016-11" db="EMBL/GenBank/DDBJ databases">
        <authorList>
            <person name="Varghese N."/>
            <person name="Submissions S."/>
        </authorList>
    </citation>
    <scope>NUCLEOTIDE SEQUENCE [LARGE SCALE GENOMIC DNA]</scope>
    <source>
        <strain evidence="10">DSM 9756</strain>
    </source>
</reference>
<dbReference type="EMBL" id="FQVB01000013">
    <property type="protein sequence ID" value="SHF25012.1"/>
    <property type="molecule type" value="Genomic_DNA"/>
</dbReference>
<keyword evidence="7" id="KW-0624">Polysaccharide degradation</keyword>
<dbReference type="STRING" id="1121391.SAMN02745206_01627"/>
<accession>A0A1M5A5A6</accession>
<dbReference type="AlphaFoldDB" id="A0A1M5A5A6"/>
<protein>
    <recommendedName>
        <fullName evidence="3">cellulase</fullName>
        <ecNumber evidence="3">3.2.1.4</ecNumber>
    </recommendedName>
</protein>
<dbReference type="GO" id="GO:0008810">
    <property type="term" value="F:cellulase activity"/>
    <property type="evidence" value="ECO:0007669"/>
    <property type="project" value="UniProtKB-EC"/>
</dbReference>
<dbReference type="InterPro" id="IPR008928">
    <property type="entry name" value="6-hairpin_glycosidase_sf"/>
</dbReference>
<evidence type="ECO:0000256" key="7">
    <source>
        <dbReference type="ARBA" id="ARBA00023326"/>
    </source>
</evidence>
<feature type="signal peptide" evidence="8">
    <location>
        <begin position="1"/>
        <end position="26"/>
    </location>
</feature>
<dbReference type="InterPro" id="IPR002037">
    <property type="entry name" value="Glyco_hydro_8"/>
</dbReference>
<gene>
    <name evidence="9" type="ORF">SAMN02745206_01627</name>
</gene>
<evidence type="ECO:0000256" key="4">
    <source>
        <dbReference type="ARBA" id="ARBA00022801"/>
    </source>
</evidence>
<dbReference type="SUPFAM" id="SSF48208">
    <property type="entry name" value="Six-hairpin glycosidases"/>
    <property type="match status" value="1"/>
</dbReference>
<comment type="catalytic activity">
    <reaction evidence="1">
        <text>Endohydrolysis of (1-&gt;4)-beta-D-glucosidic linkages in cellulose, lichenin and cereal beta-D-glucans.</text>
        <dbReference type="EC" id="3.2.1.4"/>
    </reaction>
</comment>
<sequence>MNRRLSRIAVLMAAVFMAAVPDGARALDRALWDAYKARFVAEDGRVIDRGNRKMSHSEGQGYGLILAVAADDRPAFERIRRWTRDNLQVRGGDRLLAWAWGLRPNGEWGVVDYNNATDGDLLTAYGLLLAFERWKDPAWRAEALELAAAVKKHLVVETGGVPVLLPGYYGFERDGALVVNPAYYVYPALEAVARHDPDPIWKEILRGGLDLLDRARRLPWNLPPDWILVRPDGLDVFRERSSRFGYEAVRVPLYLAWAGRGEALKPWNGVLDWFEKTGVLPLWVDVADPAVSLVEAPGGFYAVWAAAAERLGRPKTAERLRSRAREQLAREKDDYYSATLHLLSLRALETP</sequence>
<comment type="similarity">
    <text evidence="2">Belongs to the glycosyl hydrolase 8 (cellulase D) family.</text>
</comment>
<evidence type="ECO:0000256" key="8">
    <source>
        <dbReference type="SAM" id="SignalP"/>
    </source>
</evidence>
<evidence type="ECO:0000256" key="2">
    <source>
        <dbReference type="ARBA" id="ARBA00009209"/>
    </source>
</evidence>
<evidence type="ECO:0000256" key="5">
    <source>
        <dbReference type="ARBA" id="ARBA00023001"/>
    </source>
</evidence>
<keyword evidence="10" id="KW-1185">Reference proteome</keyword>
<dbReference type="Pfam" id="PF01270">
    <property type="entry name" value="Glyco_hydro_8"/>
    <property type="match status" value="1"/>
</dbReference>
<dbReference type="OrthoDB" id="9766708at2"/>
<organism evidence="9 10">
    <name type="scientific">Desulfacinum infernum DSM 9756</name>
    <dbReference type="NCBI Taxonomy" id="1121391"/>
    <lineage>
        <taxon>Bacteria</taxon>
        <taxon>Pseudomonadati</taxon>
        <taxon>Thermodesulfobacteriota</taxon>
        <taxon>Syntrophobacteria</taxon>
        <taxon>Syntrophobacterales</taxon>
        <taxon>Syntrophobacteraceae</taxon>
        <taxon>Desulfacinum</taxon>
    </lineage>
</organism>
<evidence type="ECO:0000313" key="10">
    <source>
        <dbReference type="Proteomes" id="UP000184076"/>
    </source>
</evidence>
<dbReference type="EC" id="3.2.1.4" evidence="3"/>
<dbReference type="GO" id="GO:0030245">
    <property type="term" value="P:cellulose catabolic process"/>
    <property type="evidence" value="ECO:0007669"/>
    <property type="project" value="UniProtKB-KW"/>
</dbReference>
<keyword evidence="6" id="KW-0326">Glycosidase</keyword>
<keyword evidence="5" id="KW-0136">Cellulose degradation</keyword>
<feature type="chain" id="PRO_5012363972" description="cellulase" evidence="8">
    <location>
        <begin position="27"/>
        <end position="351"/>
    </location>
</feature>
<dbReference type="PRINTS" id="PR00735">
    <property type="entry name" value="GLHYDRLASE8"/>
</dbReference>
<evidence type="ECO:0000313" key="9">
    <source>
        <dbReference type="EMBL" id="SHF25012.1"/>
    </source>
</evidence>
<dbReference type="RefSeq" id="WP_143156408.1">
    <property type="nucleotide sequence ID" value="NZ_FQVB01000013.1"/>
</dbReference>
<keyword evidence="7" id="KW-0119">Carbohydrate metabolism</keyword>
<keyword evidence="8" id="KW-0732">Signal</keyword>
<dbReference type="Gene3D" id="1.50.10.10">
    <property type="match status" value="1"/>
</dbReference>
<evidence type="ECO:0000256" key="1">
    <source>
        <dbReference type="ARBA" id="ARBA00000966"/>
    </source>
</evidence>
<name>A0A1M5A5A6_9BACT</name>
<evidence type="ECO:0000256" key="3">
    <source>
        <dbReference type="ARBA" id="ARBA00012601"/>
    </source>
</evidence>
<dbReference type="InterPro" id="IPR012341">
    <property type="entry name" value="6hp_glycosidase-like_sf"/>
</dbReference>